<organism evidence="2 3">
    <name type="scientific">Senna tora</name>
    <dbReference type="NCBI Taxonomy" id="362788"/>
    <lineage>
        <taxon>Eukaryota</taxon>
        <taxon>Viridiplantae</taxon>
        <taxon>Streptophyta</taxon>
        <taxon>Embryophyta</taxon>
        <taxon>Tracheophyta</taxon>
        <taxon>Spermatophyta</taxon>
        <taxon>Magnoliopsida</taxon>
        <taxon>eudicotyledons</taxon>
        <taxon>Gunneridae</taxon>
        <taxon>Pentapetalae</taxon>
        <taxon>rosids</taxon>
        <taxon>fabids</taxon>
        <taxon>Fabales</taxon>
        <taxon>Fabaceae</taxon>
        <taxon>Caesalpinioideae</taxon>
        <taxon>Cassia clade</taxon>
        <taxon>Senna</taxon>
    </lineage>
</organism>
<dbReference type="Pfam" id="PF14214">
    <property type="entry name" value="Helitron_like_N"/>
    <property type="match status" value="1"/>
</dbReference>
<evidence type="ECO:0000259" key="1">
    <source>
        <dbReference type="Pfam" id="PF14214"/>
    </source>
</evidence>
<proteinExistence type="predicted"/>
<comment type="caution">
    <text evidence="2">The sequence shown here is derived from an EMBL/GenBank/DDBJ whole genome shotgun (WGS) entry which is preliminary data.</text>
</comment>
<dbReference type="AlphaFoldDB" id="A0A834X700"/>
<dbReference type="PANTHER" id="PTHR45786:SF74">
    <property type="entry name" value="ATP-DEPENDENT DNA HELICASE"/>
    <property type="match status" value="1"/>
</dbReference>
<accession>A0A834X700</accession>
<sequence>MILKERLRFSNSNELRLKLIRKHDSDDRTYNLSPASEVAAHIVGDFDMSTSERDIIVENIFELLQHIDDLHPLYLPMQYPLLFPYERMDQRHQFNMILKAGKFSQQFMVDAFTSTRQRQGTFYIYRQKNYPSSSFTGGERYSRENFQDAMTICTSTSFPYLFVAFTCNPCWPELGKLFKELDCKAEDRPNLVSRIFKIKLNKLIRDITKDMLFGSVIFAEILNREAHPELCEAVKNFMIHNPCGSARKSLECMVNGKCSKHFTKKFTDRTSLDEDWYCKYRRRDTGNVMVKNGIELTI</sequence>
<name>A0A834X700_9FABA</name>
<dbReference type="InterPro" id="IPR025476">
    <property type="entry name" value="Helitron_helicase-like"/>
</dbReference>
<dbReference type="OrthoDB" id="687790at2759"/>
<reference evidence="2" key="1">
    <citation type="submission" date="2020-09" db="EMBL/GenBank/DDBJ databases">
        <title>Genome-Enabled Discovery of Anthraquinone Biosynthesis in Senna tora.</title>
        <authorList>
            <person name="Kang S.-H."/>
            <person name="Pandey R.P."/>
            <person name="Lee C.-M."/>
            <person name="Sim J.-S."/>
            <person name="Jeong J.-T."/>
            <person name="Choi B.-S."/>
            <person name="Jung M."/>
            <person name="Ginzburg D."/>
            <person name="Zhao K."/>
            <person name="Won S.Y."/>
            <person name="Oh T.-J."/>
            <person name="Yu Y."/>
            <person name="Kim N.-H."/>
            <person name="Lee O.R."/>
            <person name="Lee T.-H."/>
            <person name="Bashyal P."/>
            <person name="Kim T.-S."/>
            <person name="Lee W.-H."/>
            <person name="Kawkins C."/>
            <person name="Kim C.-K."/>
            <person name="Kim J.S."/>
            <person name="Ahn B.O."/>
            <person name="Rhee S.Y."/>
            <person name="Sohng J.K."/>
        </authorList>
    </citation>
    <scope>NUCLEOTIDE SEQUENCE</scope>
    <source>
        <tissue evidence="2">Leaf</tissue>
    </source>
</reference>
<keyword evidence="3" id="KW-1185">Reference proteome</keyword>
<protein>
    <recommendedName>
        <fullName evidence="1">Helitron helicase-like domain-containing protein</fullName>
    </recommendedName>
</protein>
<dbReference type="EMBL" id="JAAIUW010000003">
    <property type="protein sequence ID" value="KAF7839075.1"/>
    <property type="molecule type" value="Genomic_DNA"/>
</dbReference>
<evidence type="ECO:0000313" key="2">
    <source>
        <dbReference type="EMBL" id="KAF7839075.1"/>
    </source>
</evidence>
<dbReference type="PANTHER" id="PTHR45786">
    <property type="entry name" value="DNA BINDING PROTEIN-LIKE"/>
    <property type="match status" value="1"/>
</dbReference>
<feature type="domain" description="Helitron helicase-like" evidence="1">
    <location>
        <begin position="128"/>
        <end position="216"/>
    </location>
</feature>
<evidence type="ECO:0000313" key="3">
    <source>
        <dbReference type="Proteomes" id="UP000634136"/>
    </source>
</evidence>
<gene>
    <name evidence="2" type="ORF">G2W53_007557</name>
</gene>
<dbReference type="Proteomes" id="UP000634136">
    <property type="component" value="Unassembled WGS sequence"/>
</dbReference>